<gene>
    <name evidence="1" type="ORF">Ssi02_11670</name>
</gene>
<evidence type="ECO:0000313" key="2">
    <source>
        <dbReference type="Proteomes" id="UP000606172"/>
    </source>
</evidence>
<reference evidence="1" key="1">
    <citation type="submission" date="2021-01" db="EMBL/GenBank/DDBJ databases">
        <title>Whole genome shotgun sequence of Sinosporangium siamense NBRC 109515.</title>
        <authorList>
            <person name="Komaki H."/>
            <person name="Tamura T."/>
        </authorList>
    </citation>
    <scope>NUCLEOTIDE SEQUENCE</scope>
    <source>
        <strain evidence="1">NBRC 109515</strain>
    </source>
</reference>
<dbReference type="Proteomes" id="UP000606172">
    <property type="component" value="Unassembled WGS sequence"/>
</dbReference>
<dbReference type="EMBL" id="BOOW01000007">
    <property type="protein sequence ID" value="GII90936.1"/>
    <property type="molecule type" value="Genomic_DNA"/>
</dbReference>
<proteinExistence type="predicted"/>
<name>A0A919RBK9_9ACTN</name>
<keyword evidence="2" id="KW-1185">Reference proteome</keyword>
<comment type="caution">
    <text evidence="1">The sequence shown here is derived from an EMBL/GenBank/DDBJ whole genome shotgun (WGS) entry which is preliminary data.</text>
</comment>
<protein>
    <submittedName>
        <fullName evidence="1">Uncharacterized protein</fullName>
    </submittedName>
</protein>
<sequence>MTSVLIAAVVVSWAAIALLTFGYAGLVGQIRELQARGNTVRPKAYPDLAAPSAGVRTVALTLTTSCATCETVFDPWLEIERELAANGHRTLVISMDGSTTWTSRGARSVVLAEDLSAPLLLAYQPALVTFDHEGNLLAADPIGSVEGLRHHCSTLQSTSPV</sequence>
<dbReference type="AlphaFoldDB" id="A0A919RBK9"/>
<accession>A0A919RBK9</accession>
<organism evidence="1 2">
    <name type="scientific">Sinosporangium siamense</name>
    <dbReference type="NCBI Taxonomy" id="1367973"/>
    <lineage>
        <taxon>Bacteria</taxon>
        <taxon>Bacillati</taxon>
        <taxon>Actinomycetota</taxon>
        <taxon>Actinomycetes</taxon>
        <taxon>Streptosporangiales</taxon>
        <taxon>Streptosporangiaceae</taxon>
        <taxon>Sinosporangium</taxon>
    </lineage>
</organism>
<evidence type="ECO:0000313" key="1">
    <source>
        <dbReference type="EMBL" id="GII90936.1"/>
    </source>
</evidence>
<dbReference type="RefSeq" id="WP_204021797.1">
    <property type="nucleotide sequence ID" value="NZ_BOOW01000007.1"/>
</dbReference>